<evidence type="ECO:0000256" key="1">
    <source>
        <dbReference type="ARBA" id="ARBA00004635"/>
    </source>
</evidence>
<dbReference type="Pfam" id="PF05504">
    <property type="entry name" value="Spore_GerAC"/>
    <property type="match status" value="1"/>
</dbReference>
<gene>
    <name evidence="10" type="ORF">DKZ56_08645</name>
</gene>
<dbReference type="NCBIfam" id="TIGR02887">
    <property type="entry name" value="spore_ger_x_C"/>
    <property type="match status" value="1"/>
</dbReference>
<dbReference type="EMBL" id="CP036528">
    <property type="protein sequence ID" value="QBK25920.1"/>
    <property type="molecule type" value="Genomic_DNA"/>
</dbReference>
<name>A0A4V1A340_9BACL</name>
<evidence type="ECO:0000313" key="11">
    <source>
        <dbReference type="Proteomes" id="UP000291151"/>
    </source>
</evidence>
<evidence type="ECO:0000313" key="10">
    <source>
        <dbReference type="EMBL" id="QBK25920.1"/>
    </source>
</evidence>
<dbReference type="PANTHER" id="PTHR35789">
    <property type="entry name" value="SPORE GERMINATION PROTEIN B3"/>
    <property type="match status" value="1"/>
</dbReference>
<keyword evidence="4" id="KW-0732">Signal</keyword>
<dbReference type="InterPro" id="IPR038501">
    <property type="entry name" value="Spore_GerAC_C_sf"/>
</dbReference>
<dbReference type="Proteomes" id="UP000291151">
    <property type="component" value="Chromosome"/>
</dbReference>
<keyword evidence="7" id="KW-0449">Lipoprotein</keyword>
<dbReference type="Gene3D" id="3.30.300.210">
    <property type="entry name" value="Nutrient germinant receptor protein C, domain 3"/>
    <property type="match status" value="1"/>
</dbReference>
<proteinExistence type="inferred from homology"/>
<comment type="subcellular location">
    <subcellularLocation>
        <location evidence="1">Membrane</location>
        <topology evidence="1">Lipid-anchor</topology>
    </subcellularLocation>
</comment>
<evidence type="ECO:0000256" key="4">
    <source>
        <dbReference type="ARBA" id="ARBA00022729"/>
    </source>
</evidence>
<protein>
    <submittedName>
        <fullName evidence="10">Ger(X)C family spore germination protein</fullName>
    </submittedName>
</protein>
<dbReference type="RefSeq" id="WP_208649615.1">
    <property type="nucleotide sequence ID" value="NZ_CP036528.1"/>
</dbReference>
<dbReference type="InterPro" id="IPR046953">
    <property type="entry name" value="Spore_GerAC-like_C"/>
</dbReference>
<reference evidence="10 11" key="1">
    <citation type="submission" date="2019-02" db="EMBL/GenBank/DDBJ databases">
        <title>Ureibacillus thermophilus.</title>
        <authorList>
            <person name="Sunny J.S."/>
            <person name="Natarajan A."/>
            <person name="Saleena L.M."/>
        </authorList>
    </citation>
    <scope>NUCLEOTIDE SEQUENCE [LARGE SCALE GENOMIC DNA]</scope>
    <source>
        <strain evidence="10 11">LM102</strain>
    </source>
</reference>
<feature type="domain" description="Spore germination protein N-terminal" evidence="9">
    <location>
        <begin position="22"/>
        <end position="220"/>
    </location>
</feature>
<evidence type="ECO:0000256" key="2">
    <source>
        <dbReference type="ARBA" id="ARBA00007886"/>
    </source>
</evidence>
<evidence type="ECO:0000256" key="7">
    <source>
        <dbReference type="ARBA" id="ARBA00023288"/>
    </source>
</evidence>
<organism evidence="10 11">
    <name type="scientific">Ureibacillus thermophilus</name>
    <dbReference type="NCBI Taxonomy" id="367743"/>
    <lineage>
        <taxon>Bacteria</taxon>
        <taxon>Bacillati</taxon>
        <taxon>Bacillota</taxon>
        <taxon>Bacilli</taxon>
        <taxon>Bacillales</taxon>
        <taxon>Caryophanaceae</taxon>
        <taxon>Ureibacillus</taxon>
    </lineage>
</organism>
<dbReference type="PROSITE" id="PS51257">
    <property type="entry name" value="PROKAR_LIPOPROTEIN"/>
    <property type="match status" value="1"/>
</dbReference>
<accession>A0A4V1A340</accession>
<keyword evidence="11" id="KW-1185">Reference proteome</keyword>
<evidence type="ECO:0000256" key="5">
    <source>
        <dbReference type="ARBA" id="ARBA00023136"/>
    </source>
</evidence>
<keyword evidence="3" id="KW-0309">Germination</keyword>
<dbReference type="AlphaFoldDB" id="A0A4V1A340"/>
<dbReference type="InterPro" id="IPR057336">
    <property type="entry name" value="GerAC_N"/>
</dbReference>
<dbReference type="KEGG" id="uth:DKZ56_08645"/>
<keyword evidence="5" id="KW-0472">Membrane</keyword>
<keyword evidence="6" id="KW-0564">Palmitate</keyword>
<feature type="domain" description="Spore germination GerAC-like C-terminal" evidence="8">
    <location>
        <begin position="229"/>
        <end position="396"/>
    </location>
</feature>
<evidence type="ECO:0000256" key="6">
    <source>
        <dbReference type="ARBA" id="ARBA00023139"/>
    </source>
</evidence>
<evidence type="ECO:0000256" key="3">
    <source>
        <dbReference type="ARBA" id="ARBA00022544"/>
    </source>
</evidence>
<evidence type="ECO:0000259" key="8">
    <source>
        <dbReference type="Pfam" id="PF05504"/>
    </source>
</evidence>
<dbReference type="Pfam" id="PF25198">
    <property type="entry name" value="Spore_GerAC_N"/>
    <property type="match status" value="1"/>
</dbReference>
<sequence>MKKFLLSFALMNTVLLLCGCWDRYEIEERANILALSIDIADEGDDIVMHEVTHAKGEFPVTEDQVVYKMTAQLAVPGKVMLGPSGGETNSEETDWLLVAYGYSMKDALSNLQQELAERIYLGHIQIIVVSDKIAKSGLKDIMDFLRRDFEVRRTSWLMVTEGDAQEILKATPPVQTVPSLYLASTLQDAVRYGKLPSEYLGKIWIDFSDIGVDAMVPLVKSKGDHILVDGLAYFRGYKMVGKLSPTETGAVLALQGENPAGYTNVVKPENQKGVYLVKPLRRKSKISIDLVNGQPKVSIHMKIEGFIEEELYTKDLNEKKLEEIEKTISKFGEKSLLALMKKLQEDESDPLGLGAMVRAYYPKYWNEKVKDNEGWYKVYKDLDITIHLDYKIRRTGLEWG</sequence>
<comment type="similarity">
    <text evidence="2">Belongs to the GerABKC lipoprotein family.</text>
</comment>
<dbReference type="InterPro" id="IPR008844">
    <property type="entry name" value="Spore_GerAC-like"/>
</dbReference>
<evidence type="ECO:0000259" key="9">
    <source>
        <dbReference type="Pfam" id="PF25198"/>
    </source>
</evidence>
<dbReference type="GO" id="GO:0009847">
    <property type="term" value="P:spore germination"/>
    <property type="evidence" value="ECO:0007669"/>
    <property type="project" value="InterPro"/>
</dbReference>
<dbReference type="GO" id="GO:0016020">
    <property type="term" value="C:membrane"/>
    <property type="evidence" value="ECO:0007669"/>
    <property type="project" value="UniProtKB-SubCell"/>
</dbReference>
<dbReference type="PANTHER" id="PTHR35789:SF1">
    <property type="entry name" value="SPORE GERMINATION PROTEIN B3"/>
    <property type="match status" value="1"/>
</dbReference>